<evidence type="ECO:0000256" key="2">
    <source>
        <dbReference type="ARBA" id="ARBA00022833"/>
    </source>
</evidence>
<reference evidence="4" key="1">
    <citation type="submission" date="2023-10" db="EMBL/GenBank/DDBJ databases">
        <title>Chromosome-level genome of the transformable northern wattle, Acacia crassicarpa.</title>
        <authorList>
            <person name="Massaro I."/>
            <person name="Sinha N.R."/>
            <person name="Poethig S."/>
            <person name="Leichty A.R."/>
        </authorList>
    </citation>
    <scope>NUCLEOTIDE SEQUENCE</scope>
    <source>
        <strain evidence="4">Acra3RX</strain>
        <tissue evidence="4">Leaf</tissue>
    </source>
</reference>
<evidence type="ECO:0000313" key="5">
    <source>
        <dbReference type="Proteomes" id="UP001293593"/>
    </source>
</evidence>
<name>A0AAE1MS03_9FABA</name>
<organism evidence="4 5">
    <name type="scientific">Acacia crassicarpa</name>
    <name type="common">northern wattle</name>
    <dbReference type="NCBI Taxonomy" id="499986"/>
    <lineage>
        <taxon>Eukaryota</taxon>
        <taxon>Viridiplantae</taxon>
        <taxon>Streptophyta</taxon>
        <taxon>Embryophyta</taxon>
        <taxon>Tracheophyta</taxon>
        <taxon>Spermatophyta</taxon>
        <taxon>Magnoliopsida</taxon>
        <taxon>eudicotyledons</taxon>
        <taxon>Gunneridae</taxon>
        <taxon>Pentapetalae</taxon>
        <taxon>rosids</taxon>
        <taxon>fabids</taxon>
        <taxon>Fabales</taxon>
        <taxon>Fabaceae</taxon>
        <taxon>Caesalpinioideae</taxon>
        <taxon>mimosoid clade</taxon>
        <taxon>Acacieae</taxon>
        <taxon>Acacia</taxon>
    </lineage>
</organism>
<comment type="caution">
    <text evidence="4">The sequence shown here is derived from an EMBL/GenBank/DDBJ whole genome shotgun (WGS) entry which is preliminary data.</text>
</comment>
<evidence type="ECO:0000313" key="4">
    <source>
        <dbReference type="EMBL" id="KAK4270911.1"/>
    </source>
</evidence>
<protein>
    <submittedName>
        <fullName evidence="4">Uncharacterized protein</fullName>
    </submittedName>
</protein>
<evidence type="ECO:0000256" key="1">
    <source>
        <dbReference type="ARBA" id="ARBA00022723"/>
    </source>
</evidence>
<proteinExistence type="predicted"/>
<accession>A0AAE1MS03</accession>
<feature type="compositionally biased region" description="Low complexity" evidence="3">
    <location>
        <begin position="19"/>
        <end position="28"/>
    </location>
</feature>
<dbReference type="InterPro" id="IPR015700">
    <property type="entry name" value="RPC1"/>
</dbReference>
<dbReference type="PANTHER" id="PTHR48446:SF1">
    <property type="entry name" value="DNA-DIRECTED RNA POLYMERASE SUBUNIT BETA' N-TERMINAL SECTION"/>
    <property type="match status" value="1"/>
</dbReference>
<sequence>MATDTKSTAVKVKSSFQDGSSKGKIDSSSNKKKIDSSSKRPPDSKMKSVTITKSEIAKGIKIVMTSRSASIVITLDMEIIRGAQLNIDANIVRESILHAPKLKLKPEHINVLDVKKLAIVPQDADRSKINFQLDYLKNLLPSVVVKGIKTAERVVISKEEDKVTKMEKFKLLVEGMNF</sequence>
<dbReference type="GO" id="GO:0046872">
    <property type="term" value="F:metal ion binding"/>
    <property type="evidence" value="ECO:0007669"/>
    <property type="project" value="UniProtKB-KW"/>
</dbReference>
<dbReference type="Proteomes" id="UP001293593">
    <property type="component" value="Unassembled WGS sequence"/>
</dbReference>
<keyword evidence="1" id="KW-0479">Metal-binding</keyword>
<feature type="compositionally biased region" description="Polar residues" evidence="3">
    <location>
        <begin position="1"/>
        <end position="18"/>
    </location>
</feature>
<keyword evidence="2" id="KW-0862">Zinc</keyword>
<evidence type="ECO:0000256" key="3">
    <source>
        <dbReference type="SAM" id="MobiDB-lite"/>
    </source>
</evidence>
<dbReference type="EMBL" id="JAWXYG010000005">
    <property type="protein sequence ID" value="KAK4270911.1"/>
    <property type="molecule type" value="Genomic_DNA"/>
</dbReference>
<feature type="compositionally biased region" description="Basic and acidic residues" evidence="3">
    <location>
        <begin position="32"/>
        <end position="46"/>
    </location>
</feature>
<dbReference type="PANTHER" id="PTHR48446">
    <property type="entry name" value="DNA-DIRECTED RNA POLYMERASE SUBUNIT BETA' N-TERMINAL SECTION"/>
    <property type="match status" value="1"/>
</dbReference>
<dbReference type="AlphaFoldDB" id="A0AAE1MS03"/>
<gene>
    <name evidence="4" type="ORF">QN277_019676</name>
</gene>
<keyword evidence="5" id="KW-1185">Reference proteome</keyword>
<feature type="region of interest" description="Disordered" evidence="3">
    <location>
        <begin position="1"/>
        <end position="48"/>
    </location>
</feature>